<dbReference type="AlphaFoldDB" id="A0A1E7K4U4"/>
<dbReference type="Gene3D" id="1.20.120.450">
    <property type="entry name" value="dinb family like domain"/>
    <property type="match status" value="1"/>
</dbReference>
<dbReference type="NCBIfam" id="TIGR03086">
    <property type="entry name" value="TIGR03086 family metal-binding protein"/>
    <property type="match status" value="1"/>
</dbReference>
<protein>
    <recommendedName>
        <fullName evidence="1">Mycothiol-dependent maleylpyruvate isomerase metal-binding domain-containing protein</fullName>
    </recommendedName>
</protein>
<dbReference type="InterPro" id="IPR024344">
    <property type="entry name" value="MDMPI_metal-binding"/>
</dbReference>
<proteinExistence type="predicted"/>
<comment type="caution">
    <text evidence="2">The sequence shown here is derived from an EMBL/GenBank/DDBJ whole genome shotgun (WGS) entry which is preliminary data.</text>
</comment>
<dbReference type="InterPro" id="IPR034660">
    <property type="entry name" value="DinB/YfiT-like"/>
</dbReference>
<dbReference type="RefSeq" id="WP_019355717.1">
    <property type="nucleotide sequence ID" value="NZ_LJGV01000022.1"/>
</dbReference>
<dbReference type="PATRIC" id="fig|943816.4.peg.2493"/>
<reference evidence="2 3" key="1">
    <citation type="journal article" date="2016" name="Front. Microbiol.">
        <title>Comparative Genomics Analysis of Streptomyces Species Reveals Their Adaptation to the Marine Environment and Their Diversity at the Genomic Level.</title>
        <authorList>
            <person name="Tian X."/>
            <person name="Zhang Z."/>
            <person name="Yang T."/>
            <person name="Chen M."/>
            <person name="Li J."/>
            <person name="Chen F."/>
            <person name="Yang J."/>
            <person name="Li W."/>
            <person name="Zhang B."/>
            <person name="Zhang Z."/>
            <person name="Wu J."/>
            <person name="Zhang C."/>
            <person name="Long L."/>
            <person name="Xiao J."/>
        </authorList>
    </citation>
    <scope>NUCLEOTIDE SEQUENCE [LARGE SCALE GENOMIC DNA]</scope>
    <source>
        <strain evidence="2 3">SCSIO M10379</strain>
    </source>
</reference>
<dbReference type="GO" id="GO:0046872">
    <property type="term" value="F:metal ion binding"/>
    <property type="evidence" value="ECO:0007669"/>
    <property type="project" value="InterPro"/>
</dbReference>
<gene>
    <name evidence="2" type="ORF">AN217_15215</name>
</gene>
<dbReference type="EMBL" id="LJGV01000022">
    <property type="protein sequence ID" value="OEU98947.1"/>
    <property type="molecule type" value="Genomic_DNA"/>
</dbReference>
<accession>A0A1E7K4U4</accession>
<name>A0A1E7K4U4_9ACTN</name>
<dbReference type="SUPFAM" id="SSF109854">
    <property type="entry name" value="DinB/YfiT-like putative metalloenzymes"/>
    <property type="match status" value="1"/>
</dbReference>
<dbReference type="NCBIfam" id="TIGR03083">
    <property type="entry name" value="maleylpyruvate isomerase family mycothiol-dependent enzyme"/>
    <property type="match status" value="1"/>
</dbReference>
<evidence type="ECO:0000313" key="3">
    <source>
        <dbReference type="Proteomes" id="UP000175829"/>
    </source>
</evidence>
<dbReference type="InterPro" id="IPR017517">
    <property type="entry name" value="Maleyloyr_isom"/>
</dbReference>
<evidence type="ECO:0000259" key="1">
    <source>
        <dbReference type="Pfam" id="PF11716"/>
    </source>
</evidence>
<sequence>MTNTIPPLLDSAARATDPVVRGVRDEQLDLPTPCADYDVRALLNHLLHVVIGFQALAGRGTADFSSTPDRLTGDWRARFREETAGLTKAWSAPDALEGVSQGMGLPQRTVAHMVMGDLLVHGWDLARATDQDYRPDPAVLDEAGPAFAEMAPMARKAGVFGEEIPPPPGATPFERLLMLSGRDPGWSSR</sequence>
<dbReference type="Pfam" id="PF11716">
    <property type="entry name" value="MDMPI_N"/>
    <property type="match status" value="1"/>
</dbReference>
<dbReference type="Proteomes" id="UP000175829">
    <property type="component" value="Unassembled WGS sequence"/>
</dbReference>
<evidence type="ECO:0000313" key="2">
    <source>
        <dbReference type="EMBL" id="OEU98947.1"/>
    </source>
</evidence>
<feature type="domain" description="Mycothiol-dependent maleylpyruvate isomerase metal-binding" evidence="1">
    <location>
        <begin position="10"/>
        <end position="126"/>
    </location>
</feature>
<organism evidence="2 3">
    <name type="scientific">Streptomyces qinglanensis</name>
    <dbReference type="NCBI Taxonomy" id="943816"/>
    <lineage>
        <taxon>Bacteria</taxon>
        <taxon>Bacillati</taxon>
        <taxon>Actinomycetota</taxon>
        <taxon>Actinomycetes</taxon>
        <taxon>Kitasatosporales</taxon>
        <taxon>Streptomycetaceae</taxon>
        <taxon>Streptomyces</taxon>
    </lineage>
</organism>
<dbReference type="InterPro" id="IPR017520">
    <property type="entry name" value="CHP03086"/>
</dbReference>